<keyword evidence="2" id="KW-1185">Reference proteome</keyword>
<dbReference type="EMBL" id="QWDC01000002">
    <property type="protein sequence ID" value="RFZ92130.1"/>
    <property type="molecule type" value="Genomic_DNA"/>
</dbReference>
<reference evidence="1 2" key="1">
    <citation type="submission" date="2018-08" db="EMBL/GenBank/DDBJ databases">
        <title>Mucilaginibacter sp. MYSH2.</title>
        <authorList>
            <person name="Seo T."/>
        </authorList>
    </citation>
    <scope>NUCLEOTIDE SEQUENCE [LARGE SCALE GENOMIC DNA]</scope>
    <source>
        <strain evidence="1 2">MYSH2</strain>
    </source>
</reference>
<organism evidence="1 2">
    <name type="scientific">Mucilaginibacter conchicola</name>
    <dbReference type="NCBI Taxonomy" id="2303333"/>
    <lineage>
        <taxon>Bacteria</taxon>
        <taxon>Pseudomonadati</taxon>
        <taxon>Bacteroidota</taxon>
        <taxon>Sphingobacteriia</taxon>
        <taxon>Sphingobacteriales</taxon>
        <taxon>Sphingobacteriaceae</taxon>
        <taxon>Mucilaginibacter</taxon>
    </lineage>
</organism>
<dbReference type="InterPro" id="IPR046219">
    <property type="entry name" value="DUF6252"/>
</dbReference>
<comment type="caution">
    <text evidence="1">The sequence shown here is derived from an EMBL/GenBank/DDBJ whole genome shotgun (WGS) entry which is preliminary data.</text>
</comment>
<name>A0A372NS73_9SPHI</name>
<accession>A0A372NS73</accession>
<protein>
    <submittedName>
        <fullName evidence="1">Uncharacterized protein</fullName>
    </submittedName>
</protein>
<evidence type="ECO:0000313" key="1">
    <source>
        <dbReference type="EMBL" id="RFZ92130.1"/>
    </source>
</evidence>
<dbReference type="AlphaFoldDB" id="A0A372NS73"/>
<gene>
    <name evidence="1" type="ORF">D0C36_11850</name>
</gene>
<dbReference type="OrthoDB" id="769955at2"/>
<evidence type="ECO:0000313" key="2">
    <source>
        <dbReference type="Proteomes" id="UP000264217"/>
    </source>
</evidence>
<dbReference type="PROSITE" id="PS51257">
    <property type="entry name" value="PROKAR_LIPOPROTEIN"/>
    <property type="match status" value="1"/>
</dbReference>
<proteinExistence type="predicted"/>
<dbReference type="RefSeq" id="WP_117391841.1">
    <property type="nucleotide sequence ID" value="NZ_QWDC01000002.1"/>
</dbReference>
<sequence>MKKIKGALFITMLIAVSAISCKKDKSGVDNGTAAATVTAGNYGFDGGSKGEFKASTAVLANLNGIFTMTAVKQSTSEQITIALYNINGIGKYSLDPNNNTNVGSAAIISKDFNKAGDAALNYSTGEDGPRGAIGGGEVNITKLTSTEVEGTFYIIAYNNSGQEAFVENGKFSGKLSATGK</sequence>
<dbReference type="Proteomes" id="UP000264217">
    <property type="component" value="Unassembled WGS sequence"/>
</dbReference>
<dbReference type="Pfam" id="PF19765">
    <property type="entry name" value="DUF6252"/>
    <property type="match status" value="1"/>
</dbReference>